<comment type="caution">
    <text evidence="1">The sequence shown here is derived from an EMBL/GenBank/DDBJ whole genome shotgun (WGS) entry which is preliminary data.</text>
</comment>
<sequence>MTIVRSERWVEPPHSIRYRWSTYREQPSVFDSHIVDLEQLVTTAHIDASSLSDHANASKTPLPSCPDFVKKTITIKPAVVTADTASAFASASDTLPLSATNGPSPTGIASYESKAKLIQSVKALQTLLIILETTRKEWCKSTFNHAAYAAQRPSYPPSLYNTVLNYHHGPRTLCVDLGCGHGLVARFLSAHFNHVLGTDPSPGMIAQARKLSPKDSYPDVKFEEGGAEDLPFVESGSVDMVVAGQAAHWFDFAKLWPEMRRILRPGGTLAFWGYKDSVLVDFPRASEILHRHSHTKEKGTLGSYWSQPGRGILEDKLRAIRPPEEIFEDVQRVEYEPGTEGKGSGEGTRFVERRMKVGEAKAYLRTWSSTHGWMEANPGRTMRAEGGPGDIVDEIWGEMVEADPALKDDDLEVDVEWGTGLLMARKKS</sequence>
<gene>
    <name evidence="1" type="ORF">LTS18_007823</name>
</gene>
<dbReference type="EMBL" id="JAWDJW010000002">
    <property type="protein sequence ID" value="KAK3082267.1"/>
    <property type="molecule type" value="Genomic_DNA"/>
</dbReference>
<keyword evidence="2" id="KW-1185">Reference proteome</keyword>
<name>A0ACC3E099_9PEZI</name>
<proteinExistence type="predicted"/>
<evidence type="ECO:0000313" key="2">
    <source>
        <dbReference type="Proteomes" id="UP001186974"/>
    </source>
</evidence>
<organism evidence="1 2">
    <name type="scientific">Coniosporium uncinatum</name>
    <dbReference type="NCBI Taxonomy" id="93489"/>
    <lineage>
        <taxon>Eukaryota</taxon>
        <taxon>Fungi</taxon>
        <taxon>Dikarya</taxon>
        <taxon>Ascomycota</taxon>
        <taxon>Pezizomycotina</taxon>
        <taxon>Dothideomycetes</taxon>
        <taxon>Dothideomycetes incertae sedis</taxon>
        <taxon>Coniosporium</taxon>
    </lineage>
</organism>
<reference evidence="1" key="1">
    <citation type="submission" date="2024-09" db="EMBL/GenBank/DDBJ databases">
        <title>Black Yeasts Isolated from many extreme environments.</title>
        <authorList>
            <person name="Coleine C."/>
            <person name="Stajich J.E."/>
            <person name="Selbmann L."/>
        </authorList>
    </citation>
    <scope>NUCLEOTIDE SEQUENCE</scope>
    <source>
        <strain evidence="1">CCFEE 5737</strain>
    </source>
</reference>
<evidence type="ECO:0000313" key="1">
    <source>
        <dbReference type="EMBL" id="KAK3082267.1"/>
    </source>
</evidence>
<protein>
    <submittedName>
        <fullName evidence="1">Uncharacterized protein</fullName>
    </submittedName>
</protein>
<accession>A0ACC3E099</accession>
<dbReference type="Proteomes" id="UP001186974">
    <property type="component" value="Unassembled WGS sequence"/>
</dbReference>